<dbReference type="OrthoDB" id="5848222at2759"/>
<dbReference type="Proteomes" id="UP000270094">
    <property type="component" value="Unassembled WGS sequence"/>
</dbReference>
<dbReference type="AlphaFoldDB" id="A0A3P7JGC9"/>
<proteinExistence type="predicted"/>
<evidence type="ECO:0000313" key="2">
    <source>
        <dbReference type="Proteomes" id="UP000270094"/>
    </source>
</evidence>
<organism evidence="1 2">
    <name type="scientific">Strongylus vulgaris</name>
    <name type="common">Blood worm</name>
    <dbReference type="NCBI Taxonomy" id="40348"/>
    <lineage>
        <taxon>Eukaryota</taxon>
        <taxon>Metazoa</taxon>
        <taxon>Ecdysozoa</taxon>
        <taxon>Nematoda</taxon>
        <taxon>Chromadorea</taxon>
        <taxon>Rhabditida</taxon>
        <taxon>Rhabditina</taxon>
        <taxon>Rhabditomorpha</taxon>
        <taxon>Strongyloidea</taxon>
        <taxon>Strongylidae</taxon>
        <taxon>Strongylus</taxon>
    </lineage>
</organism>
<reference evidence="1 2" key="1">
    <citation type="submission" date="2018-11" db="EMBL/GenBank/DDBJ databases">
        <authorList>
            <consortium name="Pathogen Informatics"/>
        </authorList>
    </citation>
    <scope>NUCLEOTIDE SEQUENCE [LARGE SCALE GENOMIC DNA]</scope>
</reference>
<name>A0A3P7JGC9_STRVU</name>
<protein>
    <submittedName>
        <fullName evidence="1">Uncharacterized protein</fullName>
    </submittedName>
</protein>
<accession>A0A3P7JGC9</accession>
<dbReference type="EMBL" id="UYYB01098789">
    <property type="protein sequence ID" value="VDM77264.1"/>
    <property type="molecule type" value="Genomic_DNA"/>
</dbReference>
<gene>
    <name evidence="1" type="ORF">SVUK_LOCUS12262</name>
</gene>
<sequence length="92" mass="11084">MLRWTLGITLLDHVCNDTFRARMKVAPIVKKMQEKRLRWYRHVSRRDENHQKGLCIWRSLEKDHGKKDGRIRADLKELRIDEHYALENTGDS</sequence>
<evidence type="ECO:0000313" key="1">
    <source>
        <dbReference type="EMBL" id="VDM77264.1"/>
    </source>
</evidence>
<keyword evidence="2" id="KW-1185">Reference proteome</keyword>